<name>A0A6P7U1T4_9MOLL</name>
<feature type="domain" description="ADAMTS/ADAMTS-like cysteine-rich" evidence="3">
    <location>
        <begin position="138"/>
        <end position="183"/>
    </location>
</feature>
<dbReference type="GO" id="GO:0030198">
    <property type="term" value="P:extracellular matrix organization"/>
    <property type="evidence" value="ECO:0007669"/>
    <property type="project" value="InterPro"/>
</dbReference>
<dbReference type="GO" id="GO:0031012">
    <property type="term" value="C:extracellular matrix"/>
    <property type="evidence" value="ECO:0007669"/>
    <property type="project" value="TreeGrafter"/>
</dbReference>
<evidence type="ECO:0000256" key="2">
    <source>
        <dbReference type="ARBA" id="ARBA00022525"/>
    </source>
</evidence>
<proteinExistence type="predicted"/>
<keyword evidence="4" id="KW-1185">Reference proteome</keyword>
<dbReference type="Pfam" id="PF19236">
    <property type="entry name" value="ADAMTS_CR_3"/>
    <property type="match status" value="1"/>
</dbReference>
<evidence type="ECO:0000313" key="4">
    <source>
        <dbReference type="Proteomes" id="UP000515154"/>
    </source>
</evidence>
<dbReference type="KEGG" id="osn:115229268"/>
<evidence type="ECO:0000256" key="1">
    <source>
        <dbReference type="ARBA" id="ARBA00004613"/>
    </source>
</evidence>
<dbReference type="PANTHER" id="PTHR13723">
    <property type="entry name" value="ADAMTS A DISINTEGRIN AND METALLOPROTEASE WITH THROMBOSPONDIN MOTIFS PROTEASE"/>
    <property type="match status" value="1"/>
</dbReference>
<reference evidence="5" key="1">
    <citation type="submission" date="2025-08" db="UniProtKB">
        <authorList>
            <consortium name="RefSeq"/>
        </authorList>
    </citation>
    <scope>IDENTIFICATION</scope>
</reference>
<dbReference type="GO" id="GO:0005576">
    <property type="term" value="C:extracellular region"/>
    <property type="evidence" value="ECO:0007669"/>
    <property type="project" value="UniProtKB-SubCell"/>
</dbReference>
<accession>A0A6P7U1T4</accession>
<dbReference type="InterPro" id="IPR013273">
    <property type="entry name" value="ADAMTS/ADAMTS-like"/>
</dbReference>
<dbReference type="AlphaFoldDB" id="A0A6P7U1T4"/>
<keyword evidence="2" id="KW-0964">Secreted</keyword>
<dbReference type="PRINTS" id="PR01857">
    <property type="entry name" value="ADAMTSFAMILY"/>
</dbReference>
<dbReference type="InterPro" id="IPR050439">
    <property type="entry name" value="ADAMTS_ADAMTS-like"/>
</dbReference>
<feature type="non-terminal residue" evidence="5">
    <location>
        <position position="196"/>
    </location>
</feature>
<evidence type="ECO:0000259" key="3">
    <source>
        <dbReference type="Pfam" id="PF19236"/>
    </source>
</evidence>
<protein>
    <submittedName>
        <fullName evidence="5">ADAMTS-like protein 2</fullName>
    </submittedName>
</protein>
<dbReference type="GO" id="GO:0004222">
    <property type="term" value="F:metalloendopeptidase activity"/>
    <property type="evidence" value="ECO:0007669"/>
    <property type="project" value="TreeGrafter"/>
</dbReference>
<evidence type="ECO:0000313" key="5">
    <source>
        <dbReference type="RefSeq" id="XP_029655507.1"/>
    </source>
</evidence>
<sequence>VKGKTDLGGIGTHNVKNRHKTSSFVEYPQTLTERPYTHMNSSCYLRTKVPVDGIKCHGQTHHYITCNNQACPSGSRDFRELQCAFFNGQRYAGLKRKWKPVRSVSRSPLWNVSSVNPCVLACAPEKMSWLVVMFTRVVVDGTSCAPSSVCVAGKCVPLGCDNVLFSSAVPDMCGVCAGDNSTCYHKHGVIKKNLTR</sequence>
<dbReference type="InterPro" id="IPR045371">
    <property type="entry name" value="ADAMTS_CR_3"/>
</dbReference>
<comment type="subcellular location">
    <subcellularLocation>
        <location evidence="1">Secreted</location>
    </subcellularLocation>
</comment>
<dbReference type="PANTHER" id="PTHR13723:SF314">
    <property type="entry name" value="ADAMTS-LIKE PROTEIN 2"/>
    <property type="match status" value="1"/>
</dbReference>
<dbReference type="GO" id="GO:0006508">
    <property type="term" value="P:proteolysis"/>
    <property type="evidence" value="ECO:0007669"/>
    <property type="project" value="TreeGrafter"/>
</dbReference>
<gene>
    <name evidence="5" type="primary">LOC115229268</name>
</gene>
<dbReference type="Gene3D" id="3.40.1620.60">
    <property type="match status" value="1"/>
</dbReference>
<dbReference type="RefSeq" id="XP_029655507.1">
    <property type="nucleotide sequence ID" value="XM_029799647.1"/>
</dbReference>
<feature type="non-terminal residue" evidence="5">
    <location>
        <position position="1"/>
    </location>
</feature>
<dbReference type="Proteomes" id="UP000515154">
    <property type="component" value="Unplaced"/>
</dbReference>
<organism evidence="4 5">
    <name type="scientific">Octopus sinensis</name>
    <name type="common">East Asian common octopus</name>
    <dbReference type="NCBI Taxonomy" id="2607531"/>
    <lineage>
        <taxon>Eukaryota</taxon>
        <taxon>Metazoa</taxon>
        <taxon>Spiralia</taxon>
        <taxon>Lophotrochozoa</taxon>
        <taxon>Mollusca</taxon>
        <taxon>Cephalopoda</taxon>
        <taxon>Coleoidea</taxon>
        <taxon>Octopodiformes</taxon>
        <taxon>Octopoda</taxon>
        <taxon>Incirrata</taxon>
        <taxon>Octopodidae</taxon>
        <taxon>Octopus</taxon>
    </lineage>
</organism>